<feature type="domain" description="Gfo/Idh/MocA-like oxidoreductase N-terminal" evidence="2">
    <location>
        <begin position="6"/>
        <end position="122"/>
    </location>
</feature>
<dbReference type="InterPro" id="IPR000683">
    <property type="entry name" value="Gfo/Idh/MocA-like_OxRdtase_N"/>
</dbReference>
<keyword evidence="1" id="KW-0560">Oxidoreductase</keyword>
<comment type="caution">
    <text evidence="4">The sequence shown here is derived from an EMBL/GenBank/DDBJ whole genome shotgun (WGS) entry which is preliminary data.</text>
</comment>
<dbReference type="SUPFAM" id="SSF55347">
    <property type="entry name" value="Glyceraldehyde-3-phosphate dehydrogenase-like, C-terminal domain"/>
    <property type="match status" value="1"/>
</dbReference>
<feature type="domain" description="GFO/IDH/MocA-like oxidoreductase" evidence="3">
    <location>
        <begin position="131"/>
        <end position="261"/>
    </location>
</feature>
<reference evidence="4 5" key="1">
    <citation type="journal article" date="2015" name="Stand. Genomic Sci.">
        <title>Genomic Encyclopedia of Bacterial and Archaeal Type Strains, Phase III: the genomes of soil and plant-associated and newly described type strains.</title>
        <authorList>
            <person name="Whitman W.B."/>
            <person name="Woyke T."/>
            <person name="Klenk H.P."/>
            <person name="Zhou Y."/>
            <person name="Lilburn T.G."/>
            <person name="Beck B.J."/>
            <person name="De Vos P."/>
            <person name="Vandamme P."/>
            <person name="Eisen J.A."/>
            <person name="Garrity G."/>
            <person name="Hugenholtz P."/>
            <person name="Kyrpides N.C."/>
        </authorList>
    </citation>
    <scope>NUCLEOTIDE SEQUENCE [LARGE SCALE GENOMIC DNA]</scope>
    <source>
        <strain evidence="4 5">VKM Ac-2572</strain>
    </source>
</reference>
<evidence type="ECO:0000313" key="5">
    <source>
        <dbReference type="Proteomes" id="UP000294508"/>
    </source>
</evidence>
<dbReference type="Pfam" id="PF01408">
    <property type="entry name" value="GFO_IDH_MocA"/>
    <property type="match status" value="1"/>
</dbReference>
<gene>
    <name evidence="4" type="ORF">EV652_105203</name>
</gene>
<evidence type="ECO:0000259" key="3">
    <source>
        <dbReference type="Pfam" id="PF22725"/>
    </source>
</evidence>
<dbReference type="SUPFAM" id="SSF51735">
    <property type="entry name" value="NAD(P)-binding Rossmann-fold domains"/>
    <property type="match status" value="1"/>
</dbReference>
<evidence type="ECO:0000256" key="1">
    <source>
        <dbReference type="ARBA" id="ARBA00023002"/>
    </source>
</evidence>
<accession>A0A4R2HJK0</accession>
<dbReference type="InterPro" id="IPR055170">
    <property type="entry name" value="GFO_IDH_MocA-like_dom"/>
</dbReference>
<dbReference type="GO" id="GO:0016491">
    <property type="term" value="F:oxidoreductase activity"/>
    <property type="evidence" value="ECO:0007669"/>
    <property type="project" value="UniProtKB-KW"/>
</dbReference>
<dbReference type="Gene3D" id="3.30.360.10">
    <property type="entry name" value="Dihydrodipicolinate Reductase, domain 2"/>
    <property type="match status" value="1"/>
</dbReference>
<dbReference type="OrthoDB" id="9812981at2"/>
<protein>
    <submittedName>
        <fullName evidence="4">Putative dehydrogenase</fullName>
    </submittedName>
</protein>
<evidence type="ECO:0000313" key="4">
    <source>
        <dbReference type="EMBL" id="TCO30209.1"/>
    </source>
</evidence>
<proteinExistence type="predicted"/>
<keyword evidence="5" id="KW-1185">Reference proteome</keyword>
<name>A0A4R2HJK0_9ACTN</name>
<organism evidence="4 5">
    <name type="scientific">Kribbella steppae</name>
    <dbReference type="NCBI Taxonomy" id="2512223"/>
    <lineage>
        <taxon>Bacteria</taxon>
        <taxon>Bacillati</taxon>
        <taxon>Actinomycetota</taxon>
        <taxon>Actinomycetes</taxon>
        <taxon>Propionibacteriales</taxon>
        <taxon>Kribbellaceae</taxon>
        <taxon>Kribbella</taxon>
    </lineage>
</organism>
<dbReference type="InterPro" id="IPR036291">
    <property type="entry name" value="NAD(P)-bd_dom_sf"/>
</dbReference>
<dbReference type="GO" id="GO:0000166">
    <property type="term" value="F:nucleotide binding"/>
    <property type="evidence" value="ECO:0007669"/>
    <property type="project" value="InterPro"/>
</dbReference>
<dbReference type="PANTHER" id="PTHR43818">
    <property type="entry name" value="BCDNA.GH03377"/>
    <property type="match status" value="1"/>
</dbReference>
<dbReference type="Proteomes" id="UP000294508">
    <property type="component" value="Unassembled WGS sequence"/>
</dbReference>
<dbReference type="InterPro" id="IPR050463">
    <property type="entry name" value="Gfo/Idh/MocA_oxidrdct_glycsds"/>
</dbReference>
<evidence type="ECO:0000259" key="2">
    <source>
        <dbReference type="Pfam" id="PF01408"/>
    </source>
</evidence>
<dbReference type="AlphaFoldDB" id="A0A4R2HJK0"/>
<dbReference type="EMBL" id="SLWN01000005">
    <property type="protein sequence ID" value="TCO30209.1"/>
    <property type="molecule type" value="Genomic_DNA"/>
</dbReference>
<dbReference type="Gene3D" id="3.40.50.720">
    <property type="entry name" value="NAD(P)-binding Rossmann-like Domain"/>
    <property type="match status" value="1"/>
</dbReference>
<sequence>MTDVPRVAVAGVHGHGASHVRNVARLAEAGRARLVAVADPRPAEDLPADVQVYGGLDELLASTEVDVVIISTPIQTHVPLAELSMRAGADVLLEKPPTASLAEFEQLSAVVAETGRACQVGFQAQASTATLTLAKLIADGRLGEIRGISAVGKWVRKAQYFQRARWAGRRTLDGVAVVDGAVTNPLAHSTAAALLLDGSPGADDVRSVETELFRANPIESDDTSTVRIVTGRGTTILIAVTLCAAEHLEPQVIVHGSTGRAVLKYATDTLELHDGSGVTVTTYARDDLLENLLAHRADPAVPLYCPLTATGGFTKVVEAVRVAEAPAEIPAGLVRWEGDGLERHPIVVDVEKWIDRASDELALFSELGAPWTIIQSKRESS</sequence>
<dbReference type="Pfam" id="PF22725">
    <property type="entry name" value="GFO_IDH_MocA_C3"/>
    <property type="match status" value="1"/>
</dbReference>
<dbReference type="PANTHER" id="PTHR43818:SF11">
    <property type="entry name" value="BCDNA.GH03377"/>
    <property type="match status" value="1"/>
</dbReference>
<dbReference type="RefSeq" id="WP_132209891.1">
    <property type="nucleotide sequence ID" value="NZ_SLWN01000005.1"/>
</dbReference>